<accession>A0A6G6SED1</accession>
<protein>
    <recommendedName>
        <fullName evidence="3">DUF4347 domain-containing protein</fullName>
    </recommendedName>
</protein>
<keyword evidence="2" id="KW-1185">Reference proteome</keyword>
<evidence type="ECO:0000313" key="1">
    <source>
        <dbReference type="EMBL" id="QIF92787.1"/>
    </source>
</evidence>
<name>A0A6G6SED1_PROVU</name>
<reference evidence="1 2" key="1">
    <citation type="submission" date="2020-01" db="EMBL/GenBank/DDBJ databases">
        <title>The genomic epidemiology of tigecycline resistance gene tet(X) variants in a swine farm in China.</title>
        <authorList>
            <person name="Peng K."/>
            <person name="Li R."/>
        </authorList>
    </citation>
    <scope>NUCLEOTIDE SEQUENCE [LARGE SCALE GENOMIC DNA]</scope>
    <source>
        <strain evidence="1 2">ZN3</strain>
    </source>
</reference>
<proteinExistence type="predicted"/>
<gene>
    <name evidence="1" type="ORF">GTH24_02310</name>
</gene>
<evidence type="ECO:0000313" key="2">
    <source>
        <dbReference type="Proteomes" id="UP000503287"/>
    </source>
</evidence>
<dbReference type="RefSeq" id="WP_164525903.1">
    <property type="nucleotide sequence ID" value="NZ_CP047344.1"/>
</dbReference>
<dbReference type="AlphaFoldDB" id="A0A6G6SED1"/>
<dbReference type="Proteomes" id="UP000503287">
    <property type="component" value="Chromosome"/>
</dbReference>
<sequence length="147" mass="16121">MNQIKVLGHGAPFFAHLKKLTIVESESKSRFISMSVSTGLMDDYVKEINKHISAVSNTSTMLTLQSCYSAMGGRCSSAQYMANSLNMKVTGFKGKTNETGNMTLTSDCKKKVFTPQTSPLAKAITTIGYHIGYRCIKTLMTFKNLAN</sequence>
<dbReference type="EMBL" id="CP047344">
    <property type="protein sequence ID" value="QIF92787.1"/>
    <property type="molecule type" value="Genomic_DNA"/>
</dbReference>
<organism evidence="1 2">
    <name type="scientific">Proteus vulgaris</name>
    <dbReference type="NCBI Taxonomy" id="585"/>
    <lineage>
        <taxon>Bacteria</taxon>
        <taxon>Pseudomonadati</taxon>
        <taxon>Pseudomonadota</taxon>
        <taxon>Gammaproteobacteria</taxon>
        <taxon>Enterobacterales</taxon>
        <taxon>Morganellaceae</taxon>
        <taxon>Proteus</taxon>
    </lineage>
</organism>
<evidence type="ECO:0008006" key="3">
    <source>
        <dbReference type="Google" id="ProtNLM"/>
    </source>
</evidence>